<keyword evidence="2" id="KW-0732">Signal</keyword>
<dbReference type="Gene3D" id="2.70.50.70">
    <property type="match status" value="1"/>
</dbReference>
<sequence length="443" mass="43952">MKFTTTLLALAATVSAHMEMSYPPPFKSKYNPFANGDIDYSNTSPLSADGSNYPCKGYQSLLGTSAGASVATFAPGQTGNITIVGGAYHNGGSCQISLSYDKGQTFTVIQSIQGECPLAAGGSFDFTIPADAPAGKDVLFAWSWFNEVGNREMYMNCASVTIGGGASKKREVEKRAAFSSRPGIFKANVGNGCGTEPGKDVQFPNPGPDVKNNGNNLAAPTGTCEASTGGSTGGDSGSGASASASTPAAAAPATSTPAVAPTSAAAPATSATRLVSLSPPYPADNTTLPSKSTGTGPESSPSSSLPGGVFITITTPSSAAATTPAAAPSTPAAVSTPAAAAPTAAPTSKPSTTTSASTPAGTGTSGSSTGGTAITPGTACTNEGAWNCVAGTSFQRCASGTWSVQMAMAAGTKCVPGLGDTLTWARRKGRSVRFAEARGQPWV</sequence>
<dbReference type="OrthoDB" id="2342176at2759"/>
<gene>
    <name evidence="3" type="ORF">DL546_003866</name>
</gene>
<protein>
    <recommendedName>
        <fullName evidence="5">Chitin-binding type-4 domain-containing protein</fullName>
    </recommendedName>
</protein>
<comment type="caution">
    <text evidence="3">The sequence shown here is derived from an EMBL/GenBank/DDBJ whole genome shotgun (WGS) entry which is preliminary data.</text>
</comment>
<evidence type="ECO:0000313" key="4">
    <source>
        <dbReference type="Proteomes" id="UP000275385"/>
    </source>
</evidence>
<evidence type="ECO:0000256" key="2">
    <source>
        <dbReference type="SAM" id="SignalP"/>
    </source>
</evidence>
<evidence type="ECO:0000313" key="3">
    <source>
        <dbReference type="EMBL" id="RKU41513.1"/>
    </source>
</evidence>
<feature type="region of interest" description="Disordered" evidence="1">
    <location>
        <begin position="189"/>
        <end position="371"/>
    </location>
</feature>
<evidence type="ECO:0008006" key="5">
    <source>
        <dbReference type="Google" id="ProtNLM"/>
    </source>
</evidence>
<accession>A0A420Y0R3</accession>
<dbReference type="STRING" id="177199.A0A420Y0R3"/>
<dbReference type="Proteomes" id="UP000275385">
    <property type="component" value="Unassembled WGS sequence"/>
</dbReference>
<proteinExistence type="predicted"/>
<dbReference type="AlphaFoldDB" id="A0A420Y0R3"/>
<feature type="signal peptide" evidence="2">
    <location>
        <begin position="1"/>
        <end position="16"/>
    </location>
</feature>
<organism evidence="3 4">
    <name type="scientific">Coniochaeta pulveracea</name>
    <dbReference type="NCBI Taxonomy" id="177199"/>
    <lineage>
        <taxon>Eukaryota</taxon>
        <taxon>Fungi</taxon>
        <taxon>Dikarya</taxon>
        <taxon>Ascomycota</taxon>
        <taxon>Pezizomycotina</taxon>
        <taxon>Sordariomycetes</taxon>
        <taxon>Sordariomycetidae</taxon>
        <taxon>Coniochaetales</taxon>
        <taxon>Coniochaetaceae</taxon>
        <taxon>Coniochaeta</taxon>
    </lineage>
</organism>
<reference evidence="3 4" key="1">
    <citation type="submission" date="2018-08" db="EMBL/GenBank/DDBJ databases">
        <title>Draft genome of the lignicolous fungus Coniochaeta pulveracea.</title>
        <authorList>
            <person name="Borstlap C.J."/>
            <person name="De Witt R.N."/>
            <person name="Botha A."/>
            <person name="Volschenk H."/>
        </authorList>
    </citation>
    <scope>NUCLEOTIDE SEQUENCE [LARGE SCALE GENOMIC DNA]</scope>
    <source>
        <strain evidence="3 4">CAB683</strain>
    </source>
</reference>
<dbReference type="EMBL" id="QVQW01000073">
    <property type="protein sequence ID" value="RKU41513.1"/>
    <property type="molecule type" value="Genomic_DNA"/>
</dbReference>
<keyword evidence="4" id="KW-1185">Reference proteome</keyword>
<dbReference type="PANTHER" id="PTHR36182:SF1">
    <property type="entry name" value="PROTEIN, PUTATIVE (AFU_ORTHOLOGUE AFUA_6G10930)-RELATED"/>
    <property type="match status" value="1"/>
</dbReference>
<feature type="compositionally biased region" description="Low complexity" evidence="1">
    <location>
        <begin position="238"/>
        <end position="272"/>
    </location>
</feature>
<dbReference type="PANTHER" id="PTHR36182">
    <property type="entry name" value="PROTEIN, PUTATIVE (AFU_ORTHOLOGUE AFUA_6G10930)-RELATED"/>
    <property type="match status" value="1"/>
</dbReference>
<evidence type="ECO:0000256" key="1">
    <source>
        <dbReference type="SAM" id="MobiDB-lite"/>
    </source>
</evidence>
<name>A0A420Y0R3_9PEZI</name>
<feature type="chain" id="PRO_5019206218" description="Chitin-binding type-4 domain-containing protein" evidence="2">
    <location>
        <begin position="17"/>
        <end position="443"/>
    </location>
</feature>
<feature type="compositionally biased region" description="Low complexity" evidence="1">
    <location>
        <begin position="289"/>
        <end position="371"/>
    </location>
</feature>